<feature type="domain" description="EF-hand" evidence="1">
    <location>
        <begin position="27"/>
        <end position="62"/>
    </location>
</feature>
<evidence type="ECO:0000313" key="2">
    <source>
        <dbReference type="Proteomes" id="UP000887578"/>
    </source>
</evidence>
<organism evidence="2 3">
    <name type="scientific">Panagrolaimus davidi</name>
    <dbReference type="NCBI Taxonomy" id="227884"/>
    <lineage>
        <taxon>Eukaryota</taxon>
        <taxon>Metazoa</taxon>
        <taxon>Ecdysozoa</taxon>
        <taxon>Nematoda</taxon>
        <taxon>Chromadorea</taxon>
        <taxon>Rhabditida</taxon>
        <taxon>Tylenchina</taxon>
        <taxon>Panagrolaimomorpha</taxon>
        <taxon>Panagrolaimoidea</taxon>
        <taxon>Panagrolaimidae</taxon>
        <taxon>Panagrolaimus</taxon>
    </lineage>
</organism>
<keyword evidence="2" id="KW-1185">Reference proteome</keyword>
<dbReference type="PROSITE" id="PS50222">
    <property type="entry name" value="EF_HAND_2"/>
    <property type="match status" value="1"/>
</dbReference>
<name>A0A914QPW0_9BILA</name>
<dbReference type="Proteomes" id="UP000887578">
    <property type="component" value="Unplaced"/>
</dbReference>
<dbReference type="GO" id="GO:0005509">
    <property type="term" value="F:calcium ion binding"/>
    <property type="evidence" value="ECO:0007669"/>
    <property type="project" value="InterPro"/>
</dbReference>
<evidence type="ECO:0000313" key="3">
    <source>
        <dbReference type="WBParaSite" id="PDA_v2.g294.t1"/>
    </source>
</evidence>
<protein>
    <submittedName>
        <fullName evidence="3">EF-hand domain-containing protein</fullName>
    </submittedName>
</protein>
<accession>A0A914QPW0</accession>
<dbReference type="AlphaFoldDB" id="A0A914QPW0"/>
<proteinExistence type="predicted"/>
<dbReference type="Gene3D" id="1.10.238.10">
    <property type="entry name" value="EF-hand"/>
    <property type="match status" value="1"/>
</dbReference>
<reference evidence="3" key="1">
    <citation type="submission" date="2022-11" db="UniProtKB">
        <authorList>
            <consortium name="WormBaseParasite"/>
        </authorList>
    </citation>
    <scope>IDENTIFICATION</scope>
</reference>
<dbReference type="InterPro" id="IPR011992">
    <property type="entry name" value="EF-hand-dom_pair"/>
</dbReference>
<dbReference type="SUPFAM" id="SSF47473">
    <property type="entry name" value="EF-hand"/>
    <property type="match status" value="1"/>
</dbReference>
<evidence type="ECO:0000259" key="1">
    <source>
        <dbReference type="PROSITE" id="PS50222"/>
    </source>
</evidence>
<dbReference type="InterPro" id="IPR002048">
    <property type="entry name" value="EF_hand_dom"/>
</dbReference>
<sequence>MFLDDGIIDKKEWDIWSRKFDADKRKEKLEENRKLFEFFDKDSNSKLDVPELRKYIRFLRCNPTNVEYFLQDKKYLNFNSFDAFTYTLPNTLFPLGRRNRTTPKKPDFGEGNCQKLETHFSEFLRMDLDRNKKIIFEEFLRFERCAILRHKRKFRKMDFNGMFFEEIKLVLEGMKS</sequence>
<dbReference type="WBParaSite" id="PDA_v2.g294.t1">
    <property type="protein sequence ID" value="PDA_v2.g294.t1"/>
    <property type="gene ID" value="PDA_v2.g294"/>
</dbReference>